<reference evidence="2 3" key="1">
    <citation type="submission" date="2019-12" db="EMBL/GenBank/DDBJ databases">
        <title>The draft genomic sequence of strain Chitinophaga oryziterrae JCM 16595.</title>
        <authorList>
            <person name="Zhang X."/>
        </authorList>
    </citation>
    <scope>NUCLEOTIDE SEQUENCE [LARGE SCALE GENOMIC DNA]</scope>
    <source>
        <strain evidence="2 3">JCM 16595</strain>
    </source>
</reference>
<sequence length="936" mass="104984">MKSIKWVIVGILFSCAVHAQSKDSLHIGKISGIAFDSSHNYVLKNASIAVYNSNKELITFTMSNNLGEFVLQQLPVNQNIRLVISYVGYQPFIKEMFLNRKNDTIDLHYLNVIPGDNNLHEIVIAGIPPVRMNGDTLEFSADAFHLDKNAVAEDLLTRLPGVTLWGDGTITVNGKTVSHVLVEGKPFFGGSTVVATQNIPKDAIDKIQVYQKNKREDNPNPFDSVTEMNIQLKADKKAGRFGKVSAGYGTRDTYEGDLSMNFFSPATQFGIIGAANNTNKTAGSVGQLMENSTFKGRQANIDYQPDFSRSGVNKAIASGLTYNHNFTHILTDKPHILMDNIGGDYSFRDNRTNNRSASTTLMTFGADSTLTQKSNGTNESLQITHDLSLHKLKIHKGNKIGLEFTPSASITQNDNTYNTSASSTSNKNDLLSISNTTSNTHTGSGRYTANTQFNDKLKNGSELLVYHSVNYQHSDNTLSSLSSFKSYTNQSANQQIDRSAKYITSNLQQQLNVTWQNISPLIFGYGHFMSTVNIDLYNELYQTTESNDNHVNDKDTLTKNFLANTYLTYNNRLNVINENPNIRIAKTFSRILADRYSKSLEVVLIATVQFYIQQNHSSHSFQEYKRDYNAFVPYLGFRYENDQFGRHRNSINMDIKRSYQYATTDMLYPIVDSTNFYYRTEGNPSLKPADNNVLSLKYDHTSKKIDYTFNVTETVTGNYLGSSSYVNESGMTVNKTVNLNGRRRLEVNGVAKKNFKLSKLNQLQVSDEAVYSNDRIPNYLNNVLNTSITDMLSNKVTLYFSHLDKLALNLSQNVSHYTSVQQGLDNARIKNLSLNTVLSASYNLTKKWYIGSNLTSNRFSSSAAAPVNFNIWNASTSYRLLKGSNLELKLAALDILGQNKNVANYGNSYTVTQTVNNVLQQYFMLTVSYFPRKFGK</sequence>
<protein>
    <recommendedName>
        <fullName evidence="4">Outer membrane beta-barrel protein</fullName>
    </recommendedName>
</protein>
<proteinExistence type="predicted"/>
<evidence type="ECO:0008006" key="4">
    <source>
        <dbReference type="Google" id="ProtNLM"/>
    </source>
</evidence>
<comment type="caution">
    <text evidence="2">The sequence shown here is derived from an EMBL/GenBank/DDBJ whole genome shotgun (WGS) entry which is preliminary data.</text>
</comment>
<organism evidence="2 3">
    <name type="scientific">Chitinophaga oryziterrae</name>
    <dbReference type="NCBI Taxonomy" id="1031224"/>
    <lineage>
        <taxon>Bacteria</taxon>
        <taxon>Pseudomonadati</taxon>
        <taxon>Bacteroidota</taxon>
        <taxon>Chitinophagia</taxon>
        <taxon>Chitinophagales</taxon>
        <taxon>Chitinophagaceae</taxon>
        <taxon>Chitinophaga</taxon>
    </lineage>
</organism>
<evidence type="ECO:0000313" key="3">
    <source>
        <dbReference type="Proteomes" id="UP000468388"/>
    </source>
</evidence>
<name>A0A6N8J3D2_9BACT</name>
<gene>
    <name evidence="2" type="ORF">GO495_02950</name>
</gene>
<evidence type="ECO:0000256" key="1">
    <source>
        <dbReference type="SAM" id="SignalP"/>
    </source>
</evidence>
<accession>A0A6N8J3D2</accession>
<dbReference type="EMBL" id="WRXO01000001">
    <property type="protein sequence ID" value="MVT39533.1"/>
    <property type="molecule type" value="Genomic_DNA"/>
</dbReference>
<dbReference type="SUPFAM" id="SSF49464">
    <property type="entry name" value="Carboxypeptidase regulatory domain-like"/>
    <property type="match status" value="1"/>
</dbReference>
<feature type="chain" id="PRO_5026747208" description="Outer membrane beta-barrel protein" evidence="1">
    <location>
        <begin position="20"/>
        <end position="936"/>
    </location>
</feature>
<dbReference type="Proteomes" id="UP000468388">
    <property type="component" value="Unassembled WGS sequence"/>
</dbReference>
<keyword evidence="1" id="KW-0732">Signal</keyword>
<dbReference type="RefSeq" id="WP_157298200.1">
    <property type="nucleotide sequence ID" value="NZ_BAAAZB010000005.1"/>
</dbReference>
<dbReference type="SUPFAM" id="SSF56935">
    <property type="entry name" value="Porins"/>
    <property type="match status" value="2"/>
</dbReference>
<dbReference type="InterPro" id="IPR008969">
    <property type="entry name" value="CarboxyPept-like_regulatory"/>
</dbReference>
<dbReference type="OrthoDB" id="606930at2"/>
<keyword evidence="3" id="KW-1185">Reference proteome</keyword>
<dbReference type="AlphaFoldDB" id="A0A6N8J3D2"/>
<feature type="signal peptide" evidence="1">
    <location>
        <begin position="1"/>
        <end position="19"/>
    </location>
</feature>
<evidence type="ECO:0000313" key="2">
    <source>
        <dbReference type="EMBL" id="MVT39533.1"/>
    </source>
</evidence>